<reference evidence="2 3" key="1">
    <citation type="submission" date="2021-06" db="EMBL/GenBank/DDBJ databases">
        <title>Caerostris darwini draft genome.</title>
        <authorList>
            <person name="Kono N."/>
            <person name="Arakawa K."/>
        </authorList>
    </citation>
    <scope>NUCLEOTIDE SEQUENCE [LARGE SCALE GENOMIC DNA]</scope>
</reference>
<dbReference type="AlphaFoldDB" id="A0AAV4MY88"/>
<evidence type="ECO:0000313" key="3">
    <source>
        <dbReference type="Proteomes" id="UP001054837"/>
    </source>
</evidence>
<protein>
    <submittedName>
        <fullName evidence="2">Uncharacterized protein</fullName>
    </submittedName>
</protein>
<name>A0AAV4MY88_9ARAC</name>
<feature type="region of interest" description="Disordered" evidence="1">
    <location>
        <begin position="53"/>
        <end position="85"/>
    </location>
</feature>
<gene>
    <name evidence="2" type="ORF">CDAR_575221</name>
</gene>
<organism evidence="2 3">
    <name type="scientific">Caerostris darwini</name>
    <dbReference type="NCBI Taxonomy" id="1538125"/>
    <lineage>
        <taxon>Eukaryota</taxon>
        <taxon>Metazoa</taxon>
        <taxon>Ecdysozoa</taxon>
        <taxon>Arthropoda</taxon>
        <taxon>Chelicerata</taxon>
        <taxon>Arachnida</taxon>
        <taxon>Araneae</taxon>
        <taxon>Araneomorphae</taxon>
        <taxon>Entelegynae</taxon>
        <taxon>Araneoidea</taxon>
        <taxon>Araneidae</taxon>
        <taxon>Caerostris</taxon>
    </lineage>
</organism>
<sequence length="107" mass="11959">MESNKRFKGMLKNKGGSAGNPKVSSCLPSYHTLFPGKKDRAGFDLSTTSWWETNSITGTDGRRQDTPSSAAARKQTSQQRGKASKIKMRVELEEQLFYAALQRRCID</sequence>
<dbReference type="Proteomes" id="UP001054837">
    <property type="component" value="Unassembled WGS sequence"/>
</dbReference>
<feature type="compositionally biased region" description="Polar residues" evidence="1">
    <location>
        <begin position="66"/>
        <end position="81"/>
    </location>
</feature>
<dbReference type="EMBL" id="BPLQ01000958">
    <property type="protein sequence ID" value="GIX76685.1"/>
    <property type="molecule type" value="Genomic_DNA"/>
</dbReference>
<feature type="region of interest" description="Disordered" evidence="1">
    <location>
        <begin position="1"/>
        <end position="22"/>
    </location>
</feature>
<proteinExistence type="predicted"/>
<evidence type="ECO:0000313" key="2">
    <source>
        <dbReference type="EMBL" id="GIX76685.1"/>
    </source>
</evidence>
<evidence type="ECO:0000256" key="1">
    <source>
        <dbReference type="SAM" id="MobiDB-lite"/>
    </source>
</evidence>
<comment type="caution">
    <text evidence="2">The sequence shown here is derived from an EMBL/GenBank/DDBJ whole genome shotgun (WGS) entry which is preliminary data.</text>
</comment>
<keyword evidence="3" id="KW-1185">Reference proteome</keyword>
<feature type="compositionally biased region" description="Basic residues" evidence="1">
    <location>
        <begin position="1"/>
        <end position="11"/>
    </location>
</feature>
<accession>A0AAV4MY88</accession>